<dbReference type="InterPro" id="IPR014729">
    <property type="entry name" value="Rossmann-like_a/b/a_fold"/>
</dbReference>
<protein>
    <recommendedName>
        <fullName evidence="4">Deoxyribodipyrimidine photo-lyase</fullName>
        <ecNumber evidence="3">4.1.99.3</ecNumber>
    </recommendedName>
    <alternativeName>
        <fullName evidence="11">DNA photolyase</fullName>
    </alternativeName>
    <alternativeName>
        <fullName evidence="14">Photoreactivating enzyme</fullName>
    </alternativeName>
</protein>
<dbReference type="SUPFAM" id="SSF48173">
    <property type="entry name" value="Cryptochrome/photolyase FAD-binding domain"/>
    <property type="match status" value="1"/>
</dbReference>
<dbReference type="FunFam" id="3.40.50.620:FF:000110">
    <property type="entry name" value="Deoxyribodipyrimidine photolyase"/>
    <property type="match status" value="1"/>
</dbReference>
<evidence type="ECO:0000256" key="12">
    <source>
        <dbReference type="ARBA" id="ARBA00033999"/>
    </source>
</evidence>
<evidence type="ECO:0000256" key="5">
    <source>
        <dbReference type="ARBA" id="ARBA00022630"/>
    </source>
</evidence>
<evidence type="ECO:0000256" key="1">
    <source>
        <dbReference type="ARBA" id="ARBA00001974"/>
    </source>
</evidence>
<comment type="function">
    <text evidence="13">Involved in repair of UV radiation-induced DNA damage. Catalyzes the light-dependent monomerization (300-600 nm) of cyclobutyl pyrimidine dimers (in cis-syn configuration), which are formed between adjacent bases on the same DNA strand upon exposure to ultraviolet radiation.</text>
</comment>
<dbReference type="InterPro" id="IPR052219">
    <property type="entry name" value="Photolyase_Class-2"/>
</dbReference>
<evidence type="ECO:0000256" key="10">
    <source>
        <dbReference type="ARBA" id="ARBA00023239"/>
    </source>
</evidence>
<dbReference type="InterPro" id="IPR006050">
    <property type="entry name" value="DNA_photolyase_N"/>
</dbReference>
<evidence type="ECO:0000256" key="7">
    <source>
        <dbReference type="ARBA" id="ARBA00022827"/>
    </source>
</evidence>
<dbReference type="PROSITE" id="PS51645">
    <property type="entry name" value="PHR_CRY_ALPHA_BETA"/>
    <property type="match status" value="1"/>
</dbReference>
<reference evidence="16 17" key="1">
    <citation type="journal article" date="2024" name="bioRxiv">
        <title>A reference genome for Trichogramma kaykai: A tiny desert-dwelling parasitoid wasp with competing sex-ratio distorters.</title>
        <authorList>
            <person name="Culotta J."/>
            <person name="Lindsey A.R."/>
        </authorList>
    </citation>
    <scope>NUCLEOTIDE SEQUENCE [LARGE SCALE GENOMIC DNA]</scope>
    <source>
        <strain evidence="16 17">KSX58</strain>
    </source>
</reference>
<comment type="catalytic activity">
    <reaction evidence="12">
        <text>cyclobutadipyrimidine (in DNA) = 2 pyrimidine residues (in DNA).</text>
        <dbReference type="EC" id="4.1.99.3"/>
    </reaction>
</comment>
<keyword evidence="17" id="KW-1185">Reference proteome</keyword>
<evidence type="ECO:0000256" key="11">
    <source>
        <dbReference type="ARBA" id="ARBA00031671"/>
    </source>
</evidence>
<dbReference type="InterPro" id="IPR036134">
    <property type="entry name" value="Crypto/Photolyase_FAD-like_sf"/>
</dbReference>
<evidence type="ECO:0000313" key="17">
    <source>
        <dbReference type="Proteomes" id="UP001627154"/>
    </source>
</evidence>
<dbReference type="InterPro" id="IPR036155">
    <property type="entry name" value="Crypto/Photolyase_N_sf"/>
</dbReference>
<dbReference type="Pfam" id="PF00875">
    <property type="entry name" value="DNA_photolyase"/>
    <property type="match status" value="1"/>
</dbReference>
<comment type="similarity">
    <text evidence="2">Belongs to the DNA photolyase class-2 family.</text>
</comment>
<accession>A0ABD2WVZ1</accession>
<evidence type="ECO:0000256" key="9">
    <source>
        <dbReference type="ARBA" id="ARBA00023204"/>
    </source>
</evidence>
<proteinExistence type="inferred from homology"/>
<keyword evidence="6" id="KW-0227">DNA damage</keyword>
<dbReference type="FunFam" id="1.10.579.10:FF:000002">
    <property type="entry name" value="Deoxyribodipyrimidine photolyase"/>
    <property type="match status" value="1"/>
</dbReference>
<evidence type="ECO:0000256" key="8">
    <source>
        <dbReference type="ARBA" id="ARBA00023125"/>
    </source>
</evidence>
<dbReference type="NCBIfam" id="TIGR00591">
    <property type="entry name" value="phr2"/>
    <property type="match status" value="1"/>
</dbReference>
<keyword evidence="7" id="KW-0274">FAD</keyword>
<comment type="cofactor">
    <cofactor evidence="1">
        <name>FAD</name>
        <dbReference type="ChEBI" id="CHEBI:57692"/>
    </cofactor>
</comment>
<evidence type="ECO:0000256" key="13">
    <source>
        <dbReference type="ARBA" id="ARBA00059220"/>
    </source>
</evidence>
<keyword evidence="5" id="KW-0285">Flavoprotein</keyword>
<dbReference type="GO" id="GO:0006281">
    <property type="term" value="P:DNA repair"/>
    <property type="evidence" value="ECO:0007669"/>
    <property type="project" value="UniProtKB-KW"/>
</dbReference>
<dbReference type="PANTHER" id="PTHR10211:SF0">
    <property type="entry name" value="DEOXYRIBODIPYRIMIDINE PHOTO-LYASE"/>
    <property type="match status" value="1"/>
</dbReference>
<feature type="domain" description="Photolyase/cryptochrome alpha/beta" evidence="15">
    <location>
        <begin position="53"/>
        <end position="185"/>
    </location>
</feature>
<dbReference type="GO" id="GO:0003677">
    <property type="term" value="F:DNA binding"/>
    <property type="evidence" value="ECO:0007669"/>
    <property type="project" value="UniProtKB-KW"/>
</dbReference>
<dbReference type="GO" id="GO:0003904">
    <property type="term" value="F:deoxyribodipyrimidine photo-lyase activity"/>
    <property type="evidence" value="ECO:0007669"/>
    <property type="project" value="UniProtKB-EC"/>
</dbReference>
<evidence type="ECO:0000259" key="15">
    <source>
        <dbReference type="PROSITE" id="PS51645"/>
    </source>
</evidence>
<evidence type="ECO:0000256" key="2">
    <source>
        <dbReference type="ARBA" id="ARBA00006409"/>
    </source>
</evidence>
<dbReference type="EC" id="4.1.99.3" evidence="3"/>
<dbReference type="Proteomes" id="UP001627154">
    <property type="component" value="Unassembled WGS sequence"/>
</dbReference>
<dbReference type="Gene3D" id="3.40.50.620">
    <property type="entry name" value="HUPs"/>
    <property type="match status" value="1"/>
</dbReference>
<dbReference type="InterPro" id="IPR008148">
    <property type="entry name" value="DNA_photolyase_2"/>
</dbReference>
<evidence type="ECO:0000256" key="14">
    <source>
        <dbReference type="ARBA" id="ARBA00083107"/>
    </source>
</evidence>
<dbReference type="GO" id="GO:0009650">
    <property type="term" value="P:UV protection"/>
    <property type="evidence" value="ECO:0007669"/>
    <property type="project" value="UniProtKB-ARBA"/>
</dbReference>
<evidence type="ECO:0000256" key="6">
    <source>
        <dbReference type="ARBA" id="ARBA00022763"/>
    </source>
</evidence>
<comment type="caution">
    <text evidence="16">The sequence shown here is derived from an EMBL/GenBank/DDBJ whole genome shotgun (WGS) entry which is preliminary data.</text>
</comment>
<dbReference type="AlphaFoldDB" id="A0ABD2WVZ1"/>
<evidence type="ECO:0000256" key="4">
    <source>
        <dbReference type="ARBA" id="ARBA00014046"/>
    </source>
</evidence>
<dbReference type="PROSITE" id="PS01083">
    <property type="entry name" value="DNA_PHOTOLYASES_2_1"/>
    <property type="match status" value="1"/>
</dbReference>
<dbReference type="Gene3D" id="1.25.40.80">
    <property type="match status" value="1"/>
</dbReference>
<evidence type="ECO:0000256" key="3">
    <source>
        <dbReference type="ARBA" id="ARBA00013149"/>
    </source>
</evidence>
<keyword evidence="10" id="KW-0456">Lyase</keyword>
<dbReference type="Gene3D" id="1.10.579.10">
    <property type="entry name" value="DNA Cyclobutane Dipyrimidine Photolyase, subunit A, domain 3"/>
    <property type="match status" value="1"/>
</dbReference>
<dbReference type="PROSITE" id="PS01084">
    <property type="entry name" value="DNA_PHOTOLYASES_2_2"/>
    <property type="match status" value="1"/>
</dbReference>
<organism evidence="16 17">
    <name type="scientific">Trichogramma kaykai</name>
    <dbReference type="NCBI Taxonomy" id="54128"/>
    <lineage>
        <taxon>Eukaryota</taxon>
        <taxon>Metazoa</taxon>
        <taxon>Ecdysozoa</taxon>
        <taxon>Arthropoda</taxon>
        <taxon>Hexapoda</taxon>
        <taxon>Insecta</taxon>
        <taxon>Pterygota</taxon>
        <taxon>Neoptera</taxon>
        <taxon>Endopterygota</taxon>
        <taxon>Hymenoptera</taxon>
        <taxon>Apocrita</taxon>
        <taxon>Proctotrupomorpha</taxon>
        <taxon>Chalcidoidea</taxon>
        <taxon>Trichogrammatidae</taxon>
        <taxon>Trichogramma</taxon>
    </lineage>
</organism>
<keyword evidence="8" id="KW-0238">DNA-binding</keyword>
<sequence>MSNPPAKRLKTSDFLSTIAEQRKETANNILEFKFNKKRVRVLTESDEVVPKSKGILYWMFRDPRIQDNWSFLFAQKLALKNKLPLHVCYCILPKFLDATLRHYKFLLESLQEVDKDCRELNINFHLLLGEPHDVVVDIVKKYKIGGLVVDFFPLRKPRFWLSEIQKRIPKDVPVCQIDSHNIVPCWVTSDKLEYAARTIRNKINSKLPEFLTEFPPVIRHPYTTDQKLDKNEWDTALDHVLIDRSVDKVSWAKAGHRGGMAELENFLNKRLKLYHSKRNDPTADALSNLSPWFHFGQISVQRSILEAVKLKSKYKESVEAFCEEAIVRRELSDNFCYYNENYDNIEGAYDWAKKTLEEHSKDKREYIYTKEELEQGLTHDDLWNAAEIQLVKEGKIHGFLRMYWAKKILEWTKTPQEALEWSIYLNDKYSMDGRDPNGYVGCMWSICGIHDQGWRERPVFGKIRYMNYQGCCRKFDVKEFVRKYGAKVHNKKSSVFKKK</sequence>
<name>A0ABD2WVZ1_9HYME</name>
<dbReference type="FunFam" id="1.25.40.80:FF:000004">
    <property type="entry name" value="Deoxyribodipyrimidine photolyase"/>
    <property type="match status" value="1"/>
</dbReference>
<keyword evidence="9" id="KW-0234">DNA repair</keyword>
<gene>
    <name evidence="16" type="ORF">TKK_009133</name>
</gene>
<dbReference type="SUPFAM" id="SSF52425">
    <property type="entry name" value="Cryptochrome/photolyase, N-terminal domain"/>
    <property type="match status" value="1"/>
</dbReference>
<dbReference type="InterPro" id="IPR032673">
    <property type="entry name" value="DNA_photolyase_2_CS"/>
</dbReference>
<dbReference type="EMBL" id="JBJJXI010000067">
    <property type="protein sequence ID" value="KAL3397105.1"/>
    <property type="molecule type" value="Genomic_DNA"/>
</dbReference>
<evidence type="ECO:0000313" key="16">
    <source>
        <dbReference type="EMBL" id="KAL3397105.1"/>
    </source>
</evidence>
<dbReference type="PANTHER" id="PTHR10211">
    <property type="entry name" value="DEOXYRIBODIPYRIMIDINE PHOTOLYASE"/>
    <property type="match status" value="1"/>
</dbReference>